<feature type="transmembrane region" description="Helical" evidence="2">
    <location>
        <begin position="77"/>
        <end position="98"/>
    </location>
</feature>
<reference evidence="3" key="1">
    <citation type="submission" date="2016-04" db="UniProtKB">
        <authorList>
            <consortium name="WormBaseParasite"/>
        </authorList>
    </citation>
    <scope>IDENTIFICATION</scope>
</reference>
<keyword evidence="2" id="KW-1133">Transmembrane helix</keyword>
<proteinExistence type="predicted"/>
<dbReference type="InterPro" id="IPR038377">
    <property type="entry name" value="Na/Glc_symporter_sf"/>
</dbReference>
<feature type="transmembrane region" description="Helical" evidence="2">
    <location>
        <begin position="239"/>
        <end position="259"/>
    </location>
</feature>
<feature type="transmembrane region" description="Helical" evidence="2">
    <location>
        <begin position="425"/>
        <end position="444"/>
    </location>
</feature>
<feature type="transmembrane region" description="Helical" evidence="2">
    <location>
        <begin position="806"/>
        <end position="827"/>
    </location>
</feature>
<accession>A0A158QC09</accession>
<dbReference type="GO" id="GO:0015204">
    <property type="term" value="F:urea transmembrane transporter activity"/>
    <property type="evidence" value="ECO:0007669"/>
    <property type="project" value="InterPro"/>
</dbReference>
<feature type="transmembrane region" description="Helical" evidence="2">
    <location>
        <begin position="1105"/>
        <end position="1122"/>
    </location>
</feature>
<feature type="transmembrane region" description="Helical" evidence="2">
    <location>
        <begin position="104"/>
        <end position="129"/>
    </location>
</feature>
<feature type="transmembrane region" description="Helical" evidence="2">
    <location>
        <begin position="599"/>
        <end position="623"/>
    </location>
</feature>
<feature type="transmembrane region" description="Helical" evidence="2">
    <location>
        <begin position="474"/>
        <end position="493"/>
    </location>
</feature>
<feature type="transmembrane region" description="Helical" evidence="2">
    <location>
        <begin position="839"/>
        <end position="863"/>
    </location>
</feature>
<dbReference type="GO" id="GO:0005886">
    <property type="term" value="C:plasma membrane"/>
    <property type="evidence" value="ECO:0007669"/>
    <property type="project" value="TreeGrafter"/>
</dbReference>
<feature type="transmembrane region" description="Helical" evidence="2">
    <location>
        <begin position="943"/>
        <end position="964"/>
    </location>
</feature>
<dbReference type="Gene3D" id="1.20.1730.10">
    <property type="entry name" value="Sodium/glucose cotransporter"/>
    <property type="match status" value="2"/>
</dbReference>
<feature type="transmembrane region" description="Helical" evidence="2">
    <location>
        <begin position="450"/>
        <end position="467"/>
    </location>
</feature>
<keyword evidence="2" id="KW-0472">Membrane</keyword>
<keyword evidence="1" id="KW-0813">Transport</keyword>
<dbReference type="PANTHER" id="PTHR46154">
    <property type="match status" value="1"/>
</dbReference>
<name>A0A158QC09_HYMDI</name>
<dbReference type="STRING" id="6216.A0A158QC09"/>
<sequence length="1365" mass="152788">LRLDLFVCGFLAQYILVDSLAVSTEFGTLLGITGPIWYAIAAQMPIILFPIMLVRFRMIAPGARTFLHVVYGRFGRTAHILLCVLVLINNVSFIISVVDTGNEIFTTISNVNFGLVWIVNITIAGIFVSCARLRHAFIVSSVGAVFILISILAFFIGVFFKSSDANLGSIEKIYEANLAAKNLYDGDFNRLTLRNSYVLIRAFKKLFANTLLYMNQATWQSCSYAEPGEESLGVMISSVLWMAIPYAFGTACSAGFISLMPQKELSEMTPNEIVDTLCEVISEILTECSLMIGIAMPSVIIARALFGRNGFLLVFAMYAFLIANTSVFQLFSITSILTYDIYAIHIRPFRVCYDLNCCMLCGKSRDLTYRPKENCECIPVSCCEDCKRDESVRKAVKGFVKPPCKCRIHSGYIKYQECLRSVRHIIILLVLSGVLPMGILINGLALNESIGNILITAIGPLVYTFFWDGMTSKGIVIGTLLSTSLAALIRFVLSVLKRTDHAVFENNDVSNAVLYAIAITLGFVLPPLVVCMEKIWRKIKHESPSGQLYTAWARVYEMDNPLNPWALNYAKSFLFANFDTQSYSRPSFQEVKRAYRFSWYFALAGPFIFCFLFVGVMPMMFSIINVMDLVTFKAWIYVILVLLIVSTAVTIFLPIIFEVVNCYRLIRAKTLPSDRQQILPRIEYSEHQDDIEMESKDDIQMFPNFGITTIALAMHSTGASALTVSSYAAAQNGLTGPVWYLVGAATPISMMGILVTQYRSKAPGGETFPQFMLARFGKRVHLLFCCLTIINNMAIISAVVNTGCKFYSVISADVTFELAWIVTVIVAEICATVGTIKHLIPFSYIMFVYFQFVAMVIAIKVFMFDPTNTMGSFKKIYDAIVLADSNITEVSSRRLTMRSYLAMNMGISKLLAQTCEIVFDQSIWDTYAYFVPGEEGWGTLVTVLIWCSFPLVFGTSCGFGSILLQMSNNGISPDKVPTVEIAKSILGHDGLFVLFSLYAFMVTTATTLKIFSITKVLTMDLYAVHLRPFRVCFDVNCCTFCGKSKDDQTRPKDKCQCCDPEECIQCQEDKKAERIGYQDYAITCPIHSPYLRYTKALRNIHRSSVLLVLCVVVPIGLIINYFEICELLFSELPKNCTIGGLGSFILALYWKKLTEPAVFIGTLISSLLAIITWTILTLLKVHTSFKTDDDLIDAYASGVGLVSSFILPVLITFLPLRKKSRVYDGRKPELTWQRTLDLGNPVKPWTRTYSQVFQISLSTFGLISLEDVMKAMKPARLVAYIENGVYFGIIAILLGFGCIPAVFTLTDFTAWIAFLFVWLLLSILAALTLPIFSHFFVMKRFKISLKMPSLPHIRPPKISIENDSQ</sequence>
<feature type="transmembrane region" description="Helical" evidence="2">
    <location>
        <begin position="780"/>
        <end position="800"/>
    </location>
</feature>
<feature type="transmembrane region" description="Helical" evidence="2">
    <location>
        <begin position="1128"/>
        <end position="1150"/>
    </location>
</feature>
<dbReference type="InterPro" id="IPR031155">
    <property type="entry name" value="DUR"/>
</dbReference>
<feature type="transmembrane region" description="Helical" evidence="2">
    <location>
        <begin position="635"/>
        <end position="657"/>
    </location>
</feature>
<feature type="transmembrane region" description="Helical" evidence="2">
    <location>
        <begin position="37"/>
        <end position="56"/>
    </location>
</feature>
<evidence type="ECO:0000313" key="3">
    <source>
        <dbReference type="WBParaSite" id="HDID_0000080101-mRNA-1"/>
    </source>
</evidence>
<evidence type="ECO:0000256" key="2">
    <source>
        <dbReference type="SAM" id="Phobius"/>
    </source>
</evidence>
<organism evidence="3">
    <name type="scientific">Hymenolepis diminuta</name>
    <name type="common">Rat tapeworm</name>
    <dbReference type="NCBI Taxonomy" id="6216"/>
    <lineage>
        <taxon>Eukaryota</taxon>
        <taxon>Metazoa</taxon>
        <taxon>Spiralia</taxon>
        <taxon>Lophotrochozoa</taxon>
        <taxon>Platyhelminthes</taxon>
        <taxon>Cestoda</taxon>
        <taxon>Eucestoda</taxon>
        <taxon>Cyclophyllidea</taxon>
        <taxon>Hymenolepididae</taxon>
        <taxon>Hymenolepis</taxon>
    </lineage>
</organism>
<dbReference type="PANTHER" id="PTHR46154:SF4">
    <property type="entry name" value="UREA ACTIVE TRANSPORTER"/>
    <property type="match status" value="1"/>
</dbReference>
<feature type="transmembrane region" description="Helical" evidence="2">
    <location>
        <begin position="312"/>
        <end position="339"/>
    </location>
</feature>
<feature type="transmembrane region" description="Helical" evidence="2">
    <location>
        <begin position="1309"/>
        <end position="1337"/>
    </location>
</feature>
<dbReference type="WBParaSite" id="HDID_0000080101-mRNA-1">
    <property type="protein sequence ID" value="HDID_0000080101-mRNA-1"/>
    <property type="gene ID" value="HDID_0000080101"/>
</dbReference>
<keyword evidence="2" id="KW-0812">Transmembrane</keyword>
<protein>
    <submittedName>
        <fullName evidence="3">Sodium:solute symporter</fullName>
    </submittedName>
</protein>
<feature type="transmembrane region" description="Helical" evidence="2">
    <location>
        <begin position="280"/>
        <end position="306"/>
    </location>
</feature>
<feature type="transmembrane region" description="Helical" evidence="2">
    <location>
        <begin position="1194"/>
        <end position="1216"/>
    </location>
</feature>
<feature type="transmembrane region" description="Helical" evidence="2">
    <location>
        <begin position="513"/>
        <end position="532"/>
    </location>
</feature>
<feature type="transmembrane region" description="Helical" evidence="2">
    <location>
        <begin position="1277"/>
        <end position="1303"/>
    </location>
</feature>
<feature type="transmembrane region" description="Helical" evidence="2">
    <location>
        <begin position="739"/>
        <end position="759"/>
    </location>
</feature>
<evidence type="ECO:0000256" key="1">
    <source>
        <dbReference type="ARBA" id="ARBA00022448"/>
    </source>
</evidence>
<feature type="transmembrane region" description="Helical" evidence="2">
    <location>
        <begin position="136"/>
        <end position="160"/>
    </location>
</feature>
<feature type="transmembrane region" description="Helical" evidence="2">
    <location>
        <begin position="1157"/>
        <end position="1179"/>
    </location>
</feature>